<dbReference type="GO" id="GO:0000976">
    <property type="term" value="F:transcription cis-regulatory region binding"/>
    <property type="evidence" value="ECO:0007669"/>
    <property type="project" value="TreeGrafter"/>
</dbReference>
<dbReference type="CDD" id="cd01392">
    <property type="entry name" value="HTH_LacI"/>
    <property type="match status" value="1"/>
</dbReference>
<dbReference type="PANTHER" id="PTHR30146:SF109">
    <property type="entry name" value="HTH-TYPE TRANSCRIPTIONAL REGULATOR GALS"/>
    <property type="match status" value="1"/>
</dbReference>
<dbReference type="PANTHER" id="PTHR30146">
    <property type="entry name" value="LACI-RELATED TRANSCRIPTIONAL REPRESSOR"/>
    <property type="match status" value="1"/>
</dbReference>
<dbReference type="CDD" id="cd06267">
    <property type="entry name" value="PBP1_LacI_sugar_binding-like"/>
    <property type="match status" value="1"/>
</dbReference>
<feature type="domain" description="HTH lacI-type" evidence="4">
    <location>
        <begin position="1"/>
        <end position="55"/>
    </location>
</feature>
<keyword evidence="1" id="KW-0805">Transcription regulation</keyword>
<dbReference type="GO" id="GO:0003700">
    <property type="term" value="F:DNA-binding transcription factor activity"/>
    <property type="evidence" value="ECO:0007669"/>
    <property type="project" value="TreeGrafter"/>
</dbReference>
<dbReference type="Pfam" id="PF13377">
    <property type="entry name" value="Peripla_BP_3"/>
    <property type="match status" value="1"/>
</dbReference>
<dbReference type="STRING" id="1121883.SAMN02745226_01104"/>
<dbReference type="PROSITE" id="PS50932">
    <property type="entry name" value="HTH_LACI_2"/>
    <property type="match status" value="1"/>
</dbReference>
<keyword evidence="2" id="KW-0238">DNA-binding</keyword>
<gene>
    <name evidence="5" type="ORF">SAMN02745226_01104</name>
</gene>
<dbReference type="OrthoDB" id="269117at2"/>
<name>A0A1M7SPN6_FERGO</name>
<evidence type="ECO:0000313" key="5">
    <source>
        <dbReference type="EMBL" id="SHN60349.1"/>
    </source>
</evidence>
<dbReference type="EMBL" id="FRDJ01000005">
    <property type="protein sequence ID" value="SHN60349.1"/>
    <property type="molecule type" value="Genomic_DNA"/>
</dbReference>
<protein>
    <submittedName>
        <fullName evidence="5">Transcriptional regulator, LacI family</fullName>
    </submittedName>
</protein>
<reference evidence="6" key="1">
    <citation type="submission" date="2016-12" db="EMBL/GenBank/DDBJ databases">
        <authorList>
            <person name="Varghese N."/>
            <person name="Submissions S."/>
        </authorList>
    </citation>
    <scope>NUCLEOTIDE SEQUENCE [LARGE SCALE GENOMIC DNA]</scope>
    <source>
        <strain evidence="6">DSM 13020</strain>
    </source>
</reference>
<dbReference type="Pfam" id="PF00356">
    <property type="entry name" value="LacI"/>
    <property type="match status" value="1"/>
</dbReference>
<accession>A0A1M7SPN6</accession>
<dbReference type="AlphaFoldDB" id="A0A1M7SPN6"/>
<evidence type="ECO:0000256" key="1">
    <source>
        <dbReference type="ARBA" id="ARBA00023015"/>
    </source>
</evidence>
<evidence type="ECO:0000256" key="3">
    <source>
        <dbReference type="ARBA" id="ARBA00023163"/>
    </source>
</evidence>
<evidence type="ECO:0000256" key="2">
    <source>
        <dbReference type="ARBA" id="ARBA00023125"/>
    </source>
</evidence>
<dbReference type="SUPFAM" id="SSF53822">
    <property type="entry name" value="Periplasmic binding protein-like I"/>
    <property type="match status" value="1"/>
</dbReference>
<organism evidence="5 6">
    <name type="scientific">Fervidobacterium gondwanense DSM 13020</name>
    <dbReference type="NCBI Taxonomy" id="1121883"/>
    <lineage>
        <taxon>Bacteria</taxon>
        <taxon>Thermotogati</taxon>
        <taxon>Thermotogota</taxon>
        <taxon>Thermotogae</taxon>
        <taxon>Thermotogales</taxon>
        <taxon>Fervidobacteriaceae</taxon>
        <taxon>Fervidobacterium</taxon>
    </lineage>
</organism>
<dbReference type="Gene3D" id="3.40.50.2300">
    <property type="match status" value="2"/>
</dbReference>
<dbReference type="InterPro" id="IPR010982">
    <property type="entry name" value="Lambda_DNA-bd_dom_sf"/>
</dbReference>
<dbReference type="SMART" id="SM00354">
    <property type="entry name" value="HTH_LACI"/>
    <property type="match status" value="1"/>
</dbReference>
<dbReference type="InterPro" id="IPR000843">
    <property type="entry name" value="HTH_LacI"/>
</dbReference>
<evidence type="ECO:0000259" key="4">
    <source>
        <dbReference type="PROSITE" id="PS50932"/>
    </source>
</evidence>
<dbReference type="RefSeq" id="WP_072759226.1">
    <property type="nucleotide sequence ID" value="NZ_FRDJ01000005.1"/>
</dbReference>
<dbReference type="InterPro" id="IPR028082">
    <property type="entry name" value="Peripla_BP_I"/>
</dbReference>
<dbReference type="SUPFAM" id="SSF47413">
    <property type="entry name" value="lambda repressor-like DNA-binding domains"/>
    <property type="match status" value="1"/>
</dbReference>
<dbReference type="InterPro" id="IPR046335">
    <property type="entry name" value="LacI/GalR-like_sensor"/>
</dbReference>
<evidence type="ECO:0000313" key="6">
    <source>
        <dbReference type="Proteomes" id="UP000184207"/>
    </source>
</evidence>
<dbReference type="Gene3D" id="1.10.260.40">
    <property type="entry name" value="lambda repressor-like DNA-binding domains"/>
    <property type="match status" value="1"/>
</dbReference>
<dbReference type="Proteomes" id="UP000184207">
    <property type="component" value="Unassembled WGS sequence"/>
</dbReference>
<proteinExistence type="predicted"/>
<keyword evidence="3" id="KW-0804">Transcription</keyword>
<keyword evidence="6" id="KW-1185">Reference proteome</keyword>
<sequence length="325" mass="36999">MDIKELANLCGVSVATVSRVFNEPEKVRESTRELVLSMAKKYGYSPHSVAKSLRKRFTGLFLLAVLSEVERVFEDSYTSKFLKGAVGYFSENNLKLVVDVVNPNKTNVIEYYRSLVLSKMIDGVILMDLKDDDERVELLNELQFPYVCVGRNNRNNFIYVDSDNYNGGYIAAEHFLSLRRKKLLFVGGDPTLPFERDRRNGFFDGCKGHGDITIVEEYGYYDEKKVKEILEIYQGKFDGIFCTSDVMAYAALRFCERNGIDVPIVGFDNIHLSEIANLTTVDQHIEVVGTKAAEKLYRLSRGQKVDSELISTELIVRGTKRFLIP</sequence>